<keyword evidence="3" id="KW-1185">Reference proteome</keyword>
<keyword evidence="1" id="KW-0812">Transmembrane</keyword>
<organism evidence="2 3">
    <name type="scientific">Crassaminicella indica</name>
    <dbReference type="NCBI Taxonomy" id="2855394"/>
    <lineage>
        <taxon>Bacteria</taxon>
        <taxon>Bacillati</taxon>
        <taxon>Bacillota</taxon>
        <taxon>Clostridia</taxon>
        <taxon>Eubacteriales</taxon>
        <taxon>Clostridiaceae</taxon>
        <taxon>Crassaminicella</taxon>
    </lineage>
</organism>
<protein>
    <submittedName>
        <fullName evidence="2">Prepilin-type N-terminal cleavage/methylation domain-containing protein</fullName>
    </submittedName>
</protein>
<dbReference type="Pfam" id="PF07963">
    <property type="entry name" value="N_methyl"/>
    <property type="match status" value="1"/>
</dbReference>
<dbReference type="NCBIfam" id="TIGR02532">
    <property type="entry name" value="IV_pilin_GFxxxE"/>
    <property type="match status" value="1"/>
</dbReference>
<evidence type="ECO:0000313" key="3">
    <source>
        <dbReference type="Proteomes" id="UP000886818"/>
    </source>
</evidence>
<dbReference type="InterPro" id="IPR012902">
    <property type="entry name" value="N_methyl_site"/>
</dbReference>
<keyword evidence="1" id="KW-1133">Transmembrane helix</keyword>
<dbReference type="Proteomes" id="UP000886818">
    <property type="component" value="Chromosome"/>
</dbReference>
<accession>A0ABX8RAB5</accession>
<reference evidence="2" key="1">
    <citation type="submission" date="2021-07" db="EMBL/GenBank/DDBJ databases">
        <title>Complete genome sequence of Crassaminicella sp. 143-21, isolated from a deep-sea hydrothermal vent.</title>
        <authorList>
            <person name="Li X."/>
        </authorList>
    </citation>
    <scope>NUCLEOTIDE SEQUENCE</scope>
    <source>
        <strain evidence="2">143-21</strain>
    </source>
</reference>
<feature type="transmembrane region" description="Helical" evidence="1">
    <location>
        <begin position="12"/>
        <end position="35"/>
    </location>
</feature>
<proteinExistence type="predicted"/>
<evidence type="ECO:0000256" key="1">
    <source>
        <dbReference type="SAM" id="Phobius"/>
    </source>
</evidence>
<dbReference type="RefSeq" id="WP_218282696.1">
    <property type="nucleotide sequence ID" value="NZ_CP078093.1"/>
</dbReference>
<evidence type="ECO:0000313" key="2">
    <source>
        <dbReference type="EMBL" id="QXM05999.1"/>
    </source>
</evidence>
<keyword evidence="1" id="KW-0472">Membrane</keyword>
<sequence length="235" mass="26910">MAKFLKDENGLTLIEIIISIAILGIIIVSFSSLFVSTIKNNVSAEEKLIANQLAQKYIEEVIGNIDDYIKDGDTTIHENGMIITIKEPEAVKAEDYEYESGSFNEKDYLYIFNVSDLEEKDKIIIENNGIYLNSDSNFIKAITSYPIKIGIRCNSEKTINIENNSEKYVNIYKIYSGIKDNKITINVSNGEVYIYDNIYDNTIANIHKNRVYKIKVTVEKEKKTLVELVRYKTID</sequence>
<name>A0ABX8RAB5_9CLOT</name>
<dbReference type="EMBL" id="CP078093">
    <property type="protein sequence ID" value="QXM05999.1"/>
    <property type="molecule type" value="Genomic_DNA"/>
</dbReference>
<gene>
    <name evidence="2" type="ORF">KVH43_11660</name>
</gene>